<feature type="domain" description="SH3b" evidence="2">
    <location>
        <begin position="348"/>
        <end position="412"/>
    </location>
</feature>
<feature type="domain" description="SH3b" evidence="2">
    <location>
        <begin position="426"/>
        <end position="489"/>
    </location>
</feature>
<keyword evidence="1" id="KW-0732">Signal</keyword>
<dbReference type="Gene3D" id="2.30.30.40">
    <property type="entry name" value="SH3 Domains"/>
    <property type="match status" value="7"/>
</dbReference>
<feature type="domain" description="SH3b" evidence="2">
    <location>
        <begin position="193"/>
        <end position="257"/>
    </location>
</feature>
<dbReference type="Pfam" id="PF01832">
    <property type="entry name" value="Glucosaminidase"/>
    <property type="match status" value="1"/>
</dbReference>
<organism evidence="3 4">
    <name type="scientific">Peribacillus glennii</name>
    <dbReference type="NCBI Taxonomy" id="2303991"/>
    <lineage>
        <taxon>Bacteria</taxon>
        <taxon>Bacillati</taxon>
        <taxon>Bacillota</taxon>
        <taxon>Bacilli</taxon>
        <taxon>Bacillales</taxon>
        <taxon>Bacillaceae</taxon>
        <taxon>Peribacillus</taxon>
    </lineage>
</organism>
<dbReference type="InterPro" id="IPR002901">
    <property type="entry name" value="MGlyc_endo_b_GlcNAc-like_dom"/>
</dbReference>
<accession>A0A372L8B4</accession>
<proteinExistence type="predicted"/>
<evidence type="ECO:0000313" key="3">
    <source>
        <dbReference type="EMBL" id="RFU61127.1"/>
    </source>
</evidence>
<evidence type="ECO:0000313" key="4">
    <source>
        <dbReference type="Proteomes" id="UP000262939"/>
    </source>
</evidence>
<dbReference type="PROSITE" id="PS51781">
    <property type="entry name" value="SH3B"/>
    <property type="match status" value="6"/>
</dbReference>
<dbReference type="Pfam" id="PF08239">
    <property type="entry name" value="SH3_3"/>
    <property type="match status" value="6"/>
</dbReference>
<dbReference type="SMART" id="SM00047">
    <property type="entry name" value="LYZ2"/>
    <property type="match status" value="1"/>
</dbReference>
<dbReference type="PANTHER" id="PTHR34408:SF1">
    <property type="entry name" value="GLYCOSYL HYDROLASE FAMILY 19 DOMAIN-CONTAINING PROTEIN HI_1415"/>
    <property type="match status" value="1"/>
</dbReference>
<name>A0A372L8B4_9BACI</name>
<feature type="chain" id="PRO_5039038536" evidence="1">
    <location>
        <begin position="21"/>
        <end position="803"/>
    </location>
</feature>
<feature type="domain" description="SH3b" evidence="2">
    <location>
        <begin position="37"/>
        <end position="102"/>
    </location>
</feature>
<dbReference type="EMBL" id="QVTD01000017">
    <property type="protein sequence ID" value="RFU61127.1"/>
    <property type="molecule type" value="Genomic_DNA"/>
</dbReference>
<sequence>MKKFIIPGLCFAVLSTGAFEQGVFVAASPAKQVSEKTSVKYVNVSQGSTLNLRKSASDRAAVIGKLSKGTQVTVYSDSNGWSRVKANGKDGYVSSKYLTSTKPGSSSGSSKSAVTKKYVNIKSGSLNLRKSASAKASVIAKLSRGTQVSVYSVSNGWAKISANGKNGYVSSKYLSVAKPGSSSTLKPAAVVKTTTKYVNVSSGSLNLRKTASAKSSLVAKLSKGTRVTVYLISNGWAKISANGKNGYVSSKYLSAAKPGSSSTANPAATVKTTTKYINVSSGSLNMRKSASSKAGIVARLSKGTKVTVYSESKGWSKIKANGKVGYVSSKYLSPSKPGAAKPTTAPNITTKYVNVSSGTLSVRKTASANAPIVTSLSRGVQVTVYSESDGWSKIKANGKEGYVSSEYLSATKPASGNTGEQQVVITKYVNVNTGSTLNMRSAALPTASIVAKLSRGTEVKVYSDTNGWAKVSADGKTGYVSSDFLGEKAPESPGNPAGTVDRVYQDYDLTLNEMTNIQMAAKAQTDKNYQTFIREDGLALTSPTKGTVIGSTWRLRGGAGTNYWVVGTVDENETLDIISTVEGSDGYKWYEVDFEKTWVNASPTDVAYYVNPDNFANHPMESFQFLKLSQTTNLNVAEVNEKILAGKGILSGKAATFIEAGETYGVNEIYLISHALLETGNGASELATGVEINGKTVYNMYGIGAYDDTAVSSGAKYAYEAGWFTPEAAIIGGAQFIARGYINAGQDNLYKMRWNPLGAAANGYATHQYATDIGWASKQVKQIYNLYSLLDSYKMTLEIPKYK</sequence>
<dbReference type="Proteomes" id="UP000262939">
    <property type="component" value="Unassembled WGS sequence"/>
</dbReference>
<dbReference type="InterPro" id="IPR003646">
    <property type="entry name" value="SH3-like_bac-type"/>
</dbReference>
<dbReference type="Gene3D" id="1.10.530.10">
    <property type="match status" value="1"/>
</dbReference>
<dbReference type="GO" id="GO:0004040">
    <property type="term" value="F:amidase activity"/>
    <property type="evidence" value="ECO:0007669"/>
    <property type="project" value="InterPro"/>
</dbReference>
<dbReference type="RefSeq" id="WP_117324161.1">
    <property type="nucleotide sequence ID" value="NZ_QVTD01000017.1"/>
</dbReference>
<feature type="domain" description="SH3b" evidence="2">
    <location>
        <begin position="272"/>
        <end position="336"/>
    </location>
</feature>
<feature type="signal peptide" evidence="1">
    <location>
        <begin position="1"/>
        <end position="20"/>
    </location>
</feature>
<feature type="domain" description="SH3b" evidence="2">
    <location>
        <begin position="116"/>
        <end position="178"/>
    </location>
</feature>
<keyword evidence="4" id="KW-1185">Reference proteome</keyword>
<comment type="caution">
    <text evidence="3">The sequence shown here is derived from an EMBL/GenBank/DDBJ whole genome shotgun (WGS) entry which is preliminary data.</text>
</comment>
<dbReference type="OrthoDB" id="9816557at2"/>
<protein>
    <submittedName>
        <fullName evidence="3">Mannosyl-glycoprotein endo-beta-N-acetylglucosamidase</fullName>
    </submittedName>
</protein>
<reference evidence="3 4" key="1">
    <citation type="submission" date="2018-08" db="EMBL/GenBank/DDBJ databases">
        <title>Bacillus chawlae sp. nov., Bacillus glennii sp. nov., and Bacillus saganii sp. nov. Isolated from the Vehicle Assembly Building at Kennedy Space Center where the Viking Spacecraft were Assembled.</title>
        <authorList>
            <person name="Seuylemezian A."/>
            <person name="Vaishampayan P."/>
        </authorList>
    </citation>
    <scope>NUCLEOTIDE SEQUENCE [LARGE SCALE GENOMIC DNA]</scope>
    <source>
        <strain evidence="3 4">V44-8</strain>
    </source>
</reference>
<dbReference type="SMART" id="SM00287">
    <property type="entry name" value="SH3b"/>
    <property type="match status" value="7"/>
</dbReference>
<dbReference type="PANTHER" id="PTHR34408">
    <property type="entry name" value="FAMILY PROTEIN, PUTATIVE-RELATED"/>
    <property type="match status" value="1"/>
</dbReference>
<gene>
    <name evidence="3" type="ORF">D0466_19285</name>
</gene>
<dbReference type="AlphaFoldDB" id="A0A372L8B4"/>
<evidence type="ECO:0000259" key="2">
    <source>
        <dbReference type="PROSITE" id="PS51781"/>
    </source>
</evidence>
<evidence type="ECO:0000256" key="1">
    <source>
        <dbReference type="SAM" id="SignalP"/>
    </source>
</evidence>
<dbReference type="InterPro" id="IPR052354">
    <property type="entry name" value="Cell_Wall_Dynamics_Protein"/>
</dbReference>